<protein>
    <recommendedName>
        <fullName evidence="3">Type III secretion apparatus protein, HrpE/YscL family</fullName>
    </recommendedName>
</protein>
<accession>A0A1S1HUZ5</accession>
<organism evidence="1 2">
    <name type="scientific">Providencia stuartii</name>
    <dbReference type="NCBI Taxonomy" id="588"/>
    <lineage>
        <taxon>Bacteria</taxon>
        <taxon>Pseudomonadati</taxon>
        <taxon>Pseudomonadota</taxon>
        <taxon>Gammaproteobacteria</taxon>
        <taxon>Enterobacterales</taxon>
        <taxon>Morganellaceae</taxon>
        <taxon>Providencia</taxon>
    </lineage>
</organism>
<dbReference type="OrthoDB" id="6480851at2"/>
<dbReference type="RefSeq" id="WP_070925926.1">
    <property type="nucleotide sequence ID" value="NZ_CANMXG010000013.1"/>
</dbReference>
<dbReference type="EMBL" id="LVIE01000068">
    <property type="protein sequence ID" value="OHT25143.1"/>
    <property type="molecule type" value="Genomic_DNA"/>
</dbReference>
<sequence>MSEKILPDIQQTALEKVLIKHEALNALSYAKRIEEQARKYATESYQQAQNEAKAITQIAYQQGYRDGLKQLLTDMIESLNHSEKRYQQKRQQSQELLLQQLASLFHDPHLQEIIANYLIQKEQEDNQVTFHLPEELQKKLRRDNSHLKCRTSLDGDIALETNNKIIHFSPTIAAQYVLPNILSIPSRCQLLIEQKSAYQKMLNLFNKGNDDDNTTSD</sequence>
<evidence type="ECO:0000313" key="1">
    <source>
        <dbReference type="EMBL" id="OHT25143.1"/>
    </source>
</evidence>
<comment type="caution">
    <text evidence="1">The sequence shown here is derived from an EMBL/GenBank/DDBJ whole genome shotgun (WGS) entry which is preliminary data.</text>
</comment>
<keyword evidence="2" id="KW-1185">Reference proteome</keyword>
<dbReference type="Proteomes" id="UP000179588">
    <property type="component" value="Unassembled WGS sequence"/>
</dbReference>
<name>A0A1S1HUZ5_PROST</name>
<proteinExistence type="predicted"/>
<reference evidence="1 2" key="1">
    <citation type="submission" date="2016-03" db="EMBL/GenBank/DDBJ databases">
        <title>Genome sequence of Providencia stuartii strain, isolated from the salivary glands of larval Lucilia sericata.</title>
        <authorList>
            <person name="Yuan Y."/>
            <person name="Zhang Y."/>
            <person name="Fu S."/>
            <person name="Crippen T.L."/>
            <person name="Visi D."/>
            <person name="Benbow M.E."/>
            <person name="Allen M."/>
            <person name="Tomberlin J.K."/>
            <person name="Sze S.-H."/>
            <person name="Tarone A.M."/>
        </authorList>
    </citation>
    <scope>NUCLEOTIDE SEQUENCE [LARGE SCALE GENOMIC DNA]</scope>
    <source>
        <strain evidence="1 2">Crippen</strain>
    </source>
</reference>
<dbReference type="AlphaFoldDB" id="A0A1S1HUZ5"/>
<evidence type="ECO:0008006" key="3">
    <source>
        <dbReference type="Google" id="ProtNLM"/>
    </source>
</evidence>
<gene>
    <name evidence="1" type="ORF">A3Q29_15450</name>
</gene>
<evidence type="ECO:0000313" key="2">
    <source>
        <dbReference type="Proteomes" id="UP000179588"/>
    </source>
</evidence>